<proteinExistence type="predicted"/>
<accession>A0AAW5F8Y6</accession>
<dbReference type="RefSeq" id="WP_003503158.1">
    <property type="nucleotide sequence ID" value="NZ_BAABZD010000006.1"/>
</dbReference>
<dbReference type="Gene3D" id="3.40.50.300">
    <property type="entry name" value="P-loop containing nucleotide triphosphate hydrolases"/>
    <property type="match status" value="1"/>
</dbReference>
<comment type="caution">
    <text evidence="1">The sequence shown here is derived from an EMBL/GenBank/DDBJ whole genome shotgun (WGS) entry which is preliminary data.</text>
</comment>
<name>A0AAW5F8Y6_CLOSY</name>
<dbReference type="Gene3D" id="3.40.50.10850">
    <property type="entry name" value="Ntrc-like two-domain protein"/>
    <property type="match status" value="1"/>
</dbReference>
<dbReference type="InterPro" id="IPR027417">
    <property type="entry name" value="P-loop_NTPase"/>
</dbReference>
<evidence type="ECO:0000313" key="1">
    <source>
        <dbReference type="EMBL" id="MCK0088339.1"/>
    </source>
</evidence>
<dbReference type="Proteomes" id="UP001203136">
    <property type="component" value="Unassembled WGS sequence"/>
</dbReference>
<protein>
    <submittedName>
        <fullName evidence="1">Uncharacterized protein</fullName>
    </submittedName>
</protein>
<organism evidence="1 2">
    <name type="scientific">Clostridium symbiosum</name>
    <name type="common">Bacteroides symbiosus</name>
    <dbReference type="NCBI Taxonomy" id="1512"/>
    <lineage>
        <taxon>Bacteria</taxon>
        <taxon>Bacillati</taxon>
        <taxon>Bacillota</taxon>
        <taxon>Clostridia</taxon>
        <taxon>Lachnospirales</taxon>
        <taxon>Lachnospiraceae</taxon>
        <taxon>Otoolea</taxon>
    </lineage>
</organism>
<dbReference type="EMBL" id="JAINVB010000001">
    <property type="protein sequence ID" value="MCK0088339.1"/>
    <property type="molecule type" value="Genomic_DNA"/>
</dbReference>
<gene>
    <name evidence="1" type="ORF">K5I21_21190</name>
</gene>
<sequence length="335" mass="37427">MRHIMAIYDVDPLYAARFADVVNQTEKIPFDVLAFSSFDKLKKFAKENPVELLLISSAVSREEAEELGAGKVMCLADGETLQADMEYPSIYKYQSSGNIIREVMACYCEKSAEAVPGTAMRAAAKILGVYSPVGRCLKTSLAITMGQLLAQESRTLYLNLEECSGLSILTKTEYKEDLADLLYFFSQGNYNLLRLNSVVHSLDALDYVPPVRYPEDLADTDAGQVEGLIETIAGEGGYENVILDIGSHGKFVYGLMKLCSVIYMPVKEDSVSLAKLEEFERYLDVSGNGALREKIKKLKLPYHSSFGRRENYLEQLLWGELGDYVRQLLRGGRRP</sequence>
<evidence type="ECO:0000313" key="2">
    <source>
        <dbReference type="Proteomes" id="UP001203136"/>
    </source>
</evidence>
<dbReference type="SUPFAM" id="SSF52540">
    <property type="entry name" value="P-loop containing nucleoside triphosphate hydrolases"/>
    <property type="match status" value="1"/>
</dbReference>
<reference evidence="1" key="1">
    <citation type="journal article" date="2022" name="Cell Host Microbe">
        <title>Colonization of the live biotherapeutic product VE303 and modulation of the microbiota and metabolites in healthy volunteers.</title>
        <authorList>
            <person name="Dsouza M."/>
            <person name="Menon R."/>
            <person name="Crossette E."/>
            <person name="Bhattarai S.K."/>
            <person name="Schneider J."/>
            <person name="Kim Y.G."/>
            <person name="Reddy S."/>
            <person name="Caballero S."/>
            <person name="Felix C."/>
            <person name="Cornacchione L."/>
            <person name="Hendrickson J."/>
            <person name="Watson A.R."/>
            <person name="Minot S.S."/>
            <person name="Greenfield N."/>
            <person name="Schopf L."/>
            <person name="Szabady R."/>
            <person name="Patarroyo J."/>
            <person name="Smith W."/>
            <person name="Harrison P."/>
            <person name="Kuijper E.J."/>
            <person name="Kelly C.P."/>
            <person name="Olle B."/>
            <person name="Bobilev D."/>
            <person name="Silber J.L."/>
            <person name="Bucci V."/>
            <person name="Roberts B."/>
            <person name="Faith J."/>
            <person name="Norman J.M."/>
        </authorList>
    </citation>
    <scope>NUCLEOTIDE SEQUENCE</scope>
    <source>
        <strain evidence="1">VE303-04</strain>
    </source>
</reference>
<dbReference type="AlphaFoldDB" id="A0AAW5F8Y6"/>